<sequence>MSTRPRARADAAGRRIDAALLKRWPLPDPSTSDSKEDRGRVLVIGGSAQVPGAVLLAGTGALRAGAGKLQIATAARAALPLAIVMPEAKVIGLADEPGGAIRSLGKDGLRAVRGAGAVLVGPGMDAGPATRRLVAAVIAEARGIVVLDAGALDATTGRALARRPSEATIVMTPHAGEMAAMLGSDAATVTAEAAALARNCARDWGVVLALKGRVTHIAAPDGRLWINTAGSVGLGTSGSGDVLAGVVAGLAARGSSAEQAAVWGVHLHAKAGARLSRRQGLVGFLAREISAEIPGLMP</sequence>
<evidence type="ECO:0000259" key="7">
    <source>
        <dbReference type="PROSITE" id="PS51383"/>
    </source>
</evidence>
<dbReference type="AlphaFoldDB" id="A0A7Z0TUN7"/>
<dbReference type="GO" id="GO:0052855">
    <property type="term" value="F:ADP-dependent NAD(P)H-hydrate dehydratase activity"/>
    <property type="evidence" value="ECO:0007669"/>
    <property type="project" value="UniProtKB-UniRule"/>
</dbReference>
<dbReference type="Gene3D" id="3.40.1190.20">
    <property type="match status" value="1"/>
</dbReference>
<reference evidence="8 9" key="1">
    <citation type="submission" date="2020-07" db="EMBL/GenBank/DDBJ databases">
        <title>isolation of Luteimonas sp. SJ-16.</title>
        <authorList>
            <person name="Huang X.-X."/>
            <person name="Xu L."/>
            <person name="Sun J.-Q."/>
        </authorList>
    </citation>
    <scope>NUCLEOTIDE SEQUENCE [LARGE SCALE GENOMIC DNA]</scope>
    <source>
        <strain evidence="8 9">SJ-16</strain>
    </source>
</reference>
<accession>A0A7Z0TUN7</accession>
<evidence type="ECO:0000256" key="4">
    <source>
        <dbReference type="ARBA" id="ARBA00023027"/>
    </source>
</evidence>
<keyword evidence="9" id="KW-1185">Reference proteome</keyword>
<feature type="domain" description="YjeF C-terminal" evidence="7">
    <location>
        <begin position="18"/>
        <end position="298"/>
    </location>
</feature>
<dbReference type="EC" id="4.2.1.136" evidence="6"/>
<keyword evidence="1 6" id="KW-0547">Nucleotide-binding</keyword>
<dbReference type="PANTHER" id="PTHR12592">
    <property type="entry name" value="ATP-DEPENDENT (S)-NAD(P)H-HYDRATE DEHYDRATASE FAMILY MEMBER"/>
    <property type="match status" value="1"/>
</dbReference>
<evidence type="ECO:0000313" key="9">
    <source>
        <dbReference type="Proteomes" id="UP000589896"/>
    </source>
</evidence>
<dbReference type="SUPFAM" id="SSF53613">
    <property type="entry name" value="Ribokinase-like"/>
    <property type="match status" value="1"/>
</dbReference>
<evidence type="ECO:0000256" key="1">
    <source>
        <dbReference type="ARBA" id="ARBA00022741"/>
    </source>
</evidence>
<keyword evidence="4 6" id="KW-0520">NAD</keyword>
<feature type="binding site" evidence="6">
    <location>
        <position position="53"/>
    </location>
    <ligand>
        <name>(6S)-NADPHX</name>
        <dbReference type="ChEBI" id="CHEBI:64076"/>
    </ligand>
</feature>
<dbReference type="GO" id="GO:0052856">
    <property type="term" value="F:NAD(P)HX epimerase activity"/>
    <property type="evidence" value="ECO:0007669"/>
    <property type="project" value="TreeGrafter"/>
</dbReference>
<comment type="catalytic activity">
    <reaction evidence="6">
        <text>(6S)-NADHX + ADP = AMP + phosphate + NADH + H(+)</text>
        <dbReference type="Rhea" id="RHEA:32223"/>
        <dbReference type="ChEBI" id="CHEBI:15378"/>
        <dbReference type="ChEBI" id="CHEBI:43474"/>
        <dbReference type="ChEBI" id="CHEBI:57945"/>
        <dbReference type="ChEBI" id="CHEBI:64074"/>
        <dbReference type="ChEBI" id="CHEBI:456215"/>
        <dbReference type="ChEBI" id="CHEBI:456216"/>
        <dbReference type="EC" id="4.2.1.136"/>
    </reaction>
</comment>
<evidence type="ECO:0000256" key="6">
    <source>
        <dbReference type="HAMAP-Rule" id="MF_01965"/>
    </source>
</evidence>
<name>A0A7Z0TUN7_9GAMM</name>
<comment type="cofactor">
    <cofactor evidence="6">
        <name>Mg(2+)</name>
        <dbReference type="ChEBI" id="CHEBI:18420"/>
    </cofactor>
</comment>
<dbReference type="Proteomes" id="UP000589896">
    <property type="component" value="Unassembled WGS sequence"/>
</dbReference>
<evidence type="ECO:0000313" key="8">
    <source>
        <dbReference type="EMBL" id="NYZ63051.1"/>
    </source>
</evidence>
<feature type="binding site" evidence="6">
    <location>
        <position position="241"/>
    </location>
    <ligand>
        <name>(6S)-NADPHX</name>
        <dbReference type="ChEBI" id="CHEBI:64076"/>
    </ligand>
</feature>
<dbReference type="CDD" id="cd01171">
    <property type="entry name" value="YXKO-related"/>
    <property type="match status" value="1"/>
</dbReference>
<comment type="catalytic activity">
    <reaction evidence="6">
        <text>(6S)-NADPHX + ADP = AMP + phosphate + NADPH + H(+)</text>
        <dbReference type="Rhea" id="RHEA:32235"/>
        <dbReference type="ChEBI" id="CHEBI:15378"/>
        <dbReference type="ChEBI" id="CHEBI:43474"/>
        <dbReference type="ChEBI" id="CHEBI:57783"/>
        <dbReference type="ChEBI" id="CHEBI:64076"/>
        <dbReference type="ChEBI" id="CHEBI:456215"/>
        <dbReference type="ChEBI" id="CHEBI:456216"/>
        <dbReference type="EC" id="4.2.1.136"/>
    </reaction>
</comment>
<comment type="function">
    <text evidence="6">Catalyzes the dehydration of the S-form of NAD(P)HX at the expense of ADP, which is converted to AMP. Together with NAD(P)HX epimerase, which catalyzes the epimerization of the S- and R-forms, the enzyme allows the repair of both epimers of NAD(P)HX, a damaged form of NAD(P)H that is a result of enzymatic or heat-dependent hydration.</text>
</comment>
<comment type="similarity">
    <text evidence="6">Belongs to the NnrD/CARKD family.</text>
</comment>
<evidence type="ECO:0000256" key="2">
    <source>
        <dbReference type="ARBA" id="ARBA00022840"/>
    </source>
</evidence>
<dbReference type="InterPro" id="IPR029056">
    <property type="entry name" value="Ribokinase-like"/>
</dbReference>
<dbReference type="PROSITE" id="PS51383">
    <property type="entry name" value="YJEF_C_3"/>
    <property type="match status" value="1"/>
</dbReference>
<dbReference type="Pfam" id="PF01256">
    <property type="entry name" value="Carb_kinase"/>
    <property type="match status" value="1"/>
</dbReference>
<protein>
    <recommendedName>
        <fullName evidence="6">ADP-dependent (S)-NAD(P)H-hydrate dehydratase</fullName>
        <ecNumber evidence="6">4.2.1.136</ecNumber>
    </recommendedName>
    <alternativeName>
        <fullName evidence="6">ADP-dependent NAD(P)HX dehydratase</fullName>
    </alternativeName>
</protein>
<comment type="subunit">
    <text evidence="6">Homotetramer.</text>
</comment>
<feature type="binding site" evidence="6">
    <location>
        <position position="123"/>
    </location>
    <ligand>
        <name>(6S)-NADPHX</name>
        <dbReference type="ChEBI" id="CHEBI:64076"/>
    </ligand>
</feature>
<feature type="binding site" evidence="6">
    <location>
        <position position="240"/>
    </location>
    <ligand>
        <name>AMP</name>
        <dbReference type="ChEBI" id="CHEBI:456215"/>
    </ligand>
</feature>
<dbReference type="NCBIfam" id="TIGR00196">
    <property type="entry name" value="yjeF_cterm"/>
    <property type="match status" value="1"/>
</dbReference>
<dbReference type="PANTHER" id="PTHR12592:SF0">
    <property type="entry name" value="ATP-DEPENDENT (S)-NAD(P)H-HYDRATE DEHYDRATASE"/>
    <property type="match status" value="1"/>
</dbReference>
<feature type="binding site" evidence="6">
    <location>
        <position position="174"/>
    </location>
    <ligand>
        <name>(6S)-NADPHX</name>
        <dbReference type="ChEBI" id="CHEBI:64076"/>
    </ligand>
</feature>
<keyword evidence="2 6" id="KW-0067">ATP-binding</keyword>
<comment type="caution">
    <text evidence="8">The sequence shown here is derived from an EMBL/GenBank/DDBJ whole genome shotgun (WGS) entry which is preliminary data.</text>
</comment>
<keyword evidence="3 6" id="KW-0521">NADP</keyword>
<dbReference type="GO" id="GO:0005524">
    <property type="term" value="F:ATP binding"/>
    <property type="evidence" value="ECO:0007669"/>
    <property type="project" value="UniProtKB-KW"/>
</dbReference>
<proteinExistence type="inferred from homology"/>
<dbReference type="RefSeq" id="WP_180545277.1">
    <property type="nucleotide sequence ID" value="NZ_JACCJZ010000017.1"/>
</dbReference>
<feature type="binding site" evidence="6">
    <location>
        <begin position="211"/>
        <end position="215"/>
    </location>
    <ligand>
        <name>AMP</name>
        <dbReference type="ChEBI" id="CHEBI:456215"/>
    </ligand>
</feature>
<dbReference type="EMBL" id="JACCJZ010000017">
    <property type="protein sequence ID" value="NYZ63051.1"/>
    <property type="molecule type" value="Genomic_DNA"/>
</dbReference>
<evidence type="ECO:0000256" key="3">
    <source>
        <dbReference type="ARBA" id="ARBA00022857"/>
    </source>
</evidence>
<dbReference type="InterPro" id="IPR000631">
    <property type="entry name" value="CARKD"/>
</dbReference>
<dbReference type="GO" id="GO:0046496">
    <property type="term" value="P:nicotinamide nucleotide metabolic process"/>
    <property type="evidence" value="ECO:0007669"/>
    <property type="project" value="UniProtKB-UniRule"/>
</dbReference>
<organism evidence="8 9">
    <name type="scientific">Luteimonas deserti</name>
    <dbReference type="NCBI Taxonomy" id="2752306"/>
    <lineage>
        <taxon>Bacteria</taxon>
        <taxon>Pseudomonadati</taxon>
        <taxon>Pseudomonadota</taxon>
        <taxon>Gammaproteobacteria</taxon>
        <taxon>Lysobacterales</taxon>
        <taxon>Lysobacteraceae</taxon>
        <taxon>Luteimonas</taxon>
    </lineage>
</organism>
<dbReference type="GO" id="GO:0110051">
    <property type="term" value="P:metabolite repair"/>
    <property type="evidence" value="ECO:0007669"/>
    <property type="project" value="TreeGrafter"/>
</dbReference>
<gene>
    <name evidence="6" type="primary">nnrD</name>
    <name evidence="8" type="ORF">H0E82_09800</name>
</gene>
<keyword evidence="5 6" id="KW-0456">Lyase</keyword>
<evidence type="ECO:0000256" key="5">
    <source>
        <dbReference type="ARBA" id="ARBA00023239"/>
    </source>
</evidence>
<dbReference type="HAMAP" id="MF_01965">
    <property type="entry name" value="NADHX_dehydratase"/>
    <property type="match status" value="1"/>
</dbReference>